<dbReference type="GO" id="GO:0003677">
    <property type="term" value="F:DNA binding"/>
    <property type="evidence" value="ECO:0007669"/>
    <property type="project" value="InterPro"/>
</dbReference>
<comment type="caution">
    <text evidence="1">The sequence shown here is derived from an EMBL/GenBank/DDBJ whole genome shotgun (WGS) entry which is preliminary data.</text>
</comment>
<reference evidence="2" key="1">
    <citation type="submission" date="2013-09" db="EMBL/GenBank/DDBJ databases">
        <title>Corchorus olitorius genome sequencing.</title>
        <authorList>
            <person name="Alam M."/>
            <person name="Haque M.S."/>
            <person name="Islam M.S."/>
            <person name="Emdad E.M."/>
            <person name="Islam M.M."/>
            <person name="Ahmed B."/>
            <person name="Halim A."/>
            <person name="Hossen Q.M.M."/>
            <person name="Hossain M.Z."/>
            <person name="Ahmed R."/>
            <person name="Khan M.M."/>
            <person name="Islam R."/>
            <person name="Rashid M.M."/>
            <person name="Khan S.A."/>
            <person name="Rahman M.S."/>
            <person name="Alam M."/>
            <person name="Yahiya A.S."/>
            <person name="Khan M.S."/>
            <person name="Azam M.S."/>
            <person name="Haque T."/>
            <person name="Lashkar M.Z.H."/>
            <person name="Akhand A.I."/>
            <person name="Morshed G."/>
            <person name="Roy S."/>
            <person name="Uddin K.S."/>
            <person name="Rabeya T."/>
            <person name="Hossain A.S."/>
            <person name="Chowdhury A."/>
            <person name="Snigdha A.R."/>
            <person name="Mortoza M.S."/>
            <person name="Matin S.A."/>
            <person name="Hoque S.M.E."/>
            <person name="Islam M.K."/>
            <person name="Roy D.K."/>
            <person name="Haider R."/>
            <person name="Moosa M.M."/>
            <person name="Elias S.M."/>
            <person name="Hasan A.M."/>
            <person name="Jahan S."/>
            <person name="Shafiuddin M."/>
            <person name="Mahmood N."/>
            <person name="Shommy N.S."/>
        </authorList>
    </citation>
    <scope>NUCLEOTIDE SEQUENCE [LARGE SCALE GENOMIC DNA]</scope>
    <source>
        <strain evidence="2">cv. O-4</strain>
    </source>
</reference>
<dbReference type="Proteomes" id="UP000187203">
    <property type="component" value="Unassembled WGS sequence"/>
</dbReference>
<dbReference type="PANTHER" id="PTHR31541:SF25">
    <property type="entry name" value="GAMMA-GLIADIN B"/>
    <property type="match status" value="1"/>
</dbReference>
<name>A0A1R3GWB5_9ROSI</name>
<gene>
    <name evidence="1" type="ORF">COLO4_33114</name>
</gene>
<dbReference type="EMBL" id="AWUE01021406">
    <property type="protein sequence ID" value="OMO62359.1"/>
    <property type="molecule type" value="Genomic_DNA"/>
</dbReference>
<proteinExistence type="predicted"/>
<dbReference type="OrthoDB" id="1158757at2759"/>
<sequence>MEKEKKMKYSKIIKELDSNPPPMPQHSRNCIESLGGTDIKLVMHKIILESKPHNRLSMTIKKIKNKYLFSDHDEETNLIKDMEVRQVKLVDPCLKVTKVNLTSWLIGATQAFSSNNQWHKFVAANADTDTLKTMAVFQIWSFNWVPRESQKAELGFALIEVGDVPQLLSQAMRVEGETN</sequence>
<protein>
    <submittedName>
        <fullName evidence="1">Uncharacterized protein</fullName>
    </submittedName>
</protein>
<evidence type="ECO:0000313" key="1">
    <source>
        <dbReference type="EMBL" id="OMO62359.1"/>
    </source>
</evidence>
<accession>A0A1R3GWB5</accession>
<dbReference type="PANTHER" id="PTHR31541">
    <property type="entry name" value="B3 DOMAIN PLANT PROTEIN-RELATED"/>
    <property type="match status" value="1"/>
</dbReference>
<evidence type="ECO:0000313" key="2">
    <source>
        <dbReference type="Proteomes" id="UP000187203"/>
    </source>
</evidence>
<organism evidence="1 2">
    <name type="scientific">Corchorus olitorius</name>
    <dbReference type="NCBI Taxonomy" id="93759"/>
    <lineage>
        <taxon>Eukaryota</taxon>
        <taxon>Viridiplantae</taxon>
        <taxon>Streptophyta</taxon>
        <taxon>Embryophyta</taxon>
        <taxon>Tracheophyta</taxon>
        <taxon>Spermatophyta</taxon>
        <taxon>Magnoliopsida</taxon>
        <taxon>eudicotyledons</taxon>
        <taxon>Gunneridae</taxon>
        <taxon>Pentapetalae</taxon>
        <taxon>rosids</taxon>
        <taxon>malvids</taxon>
        <taxon>Malvales</taxon>
        <taxon>Malvaceae</taxon>
        <taxon>Grewioideae</taxon>
        <taxon>Apeibeae</taxon>
        <taxon>Corchorus</taxon>
    </lineage>
</organism>
<dbReference type="InterPro" id="IPR005508">
    <property type="entry name" value="At2g31720-like"/>
</dbReference>
<keyword evidence="2" id="KW-1185">Reference proteome</keyword>
<dbReference type="AlphaFoldDB" id="A0A1R3GWB5"/>